<evidence type="ECO:0000313" key="10">
    <source>
        <dbReference type="Proteomes" id="UP000655225"/>
    </source>
</evidence>
<dbReference type="OrthoDB" id="8918678at2759"/>
<keyword evidence="3 6" id="KW-0813">Transport</keyword>
<organism evidence="9 10">
    <name type="scientific">Tetracentron sinense</name>
    <name type="common">Spur-leaf</name>
    <dbReference type="NCBI Taxonomy" id="13715"/>
    <lineage>
        <taxon>Eukaryota</taxon>
        <taxon>Viridiplantae</taxon>
        <taxon>Streptophyta</taxon>
        <taxon>Embryophyta</taxon>
        <taxon>Tracheophyta</taxon>
        <taxon>Spermatophyta</taxon>
        <taxon>Magnoliopsida</taxon>
        <taxon>Trochodendrales</taxon>
        <taxon>Trochodendraceae</taxon>
        <taxon>Tetracentron</taxon>
    </lineage>
</organism>
<reference evidence="9 10" key="1">
    <citation type="submission" date="2020-04" db="EMBL/GenBank/DDBJ databases">
        <title>Plant Genome Project.</title>
        <authorList>
            <person name="Zhang R.-G."/>
        </authorList>
    </citation>
    <scope>NUCLEOTIDE SEQUENCE [LARGE SCALE GENOMIC DNA]</scope>
    <source>
        <strain evidence="9">YNK0</strain>
        <tissue evidence="9">Leaf</tissue>
    </source>
</reference>
<dbReference type="EMBL" id="JABCRI010000640">
    <property type="protein sequence ID" value="KAF8369607.1"/>
    <property type="molecule type" value="Genomic_DNA"/>
</dbReference>
<keyword evidence="4 6" id="KW-0256">Endoplasmic reticulum</keyword>
<evidence type="ECO:0000259" key="7">
    <source>
        <dbReference type="Pfam" id="PF12931"/>
    </source>
</evidence>
<name>A0A834Y7F1_TETSI</name>
<evidence type="ECO:0000259" key="8">
    <source>
        <dbReference type="Pfam" id="PF12932"/>
    </source>
</evidence>
<dbReference type="GO" id="GO:0070971">
    <property type="term" value="C:endoplasmic reticulum exit site"/>
    <property type="evidence" value="ECO:0007669"/>
    <property type="project" value="TreeGrafter"/>
</dbReference>
<evidence type="ECO:0000256" key="1">
    <source>
        <dbReference type="ARBA" id="ARBA00004240"/>
    </source>
</evidence>
<dbReference type="GO" id="GO:0007030">
    <property type="term" value="P:Golgi organization"/>
    <property type="evidence" value="ECO:0007669"/>
    <property type="project" value="TreeGrafter"/>
</dbReference>
<comment type="similarity">
    <text evidence="2 6">Belongs to the SEC16 family.</text>
</comment>
<evidence type="ECO:0000256" key="5">
    <source>
        <dbReference type="ARBA" id="ARBA00022892"/>
    </source>
</evidence>
<keyword evidence="6" id="KW-0472">Membrane</keyword>
<dbReference type="InterPro" id="IPR024340">
    <property type="entry name" value="Sec16_CCD"/>
</dbReference>
<evidence type="ECO:0000256" key="2">
    <source>
        <dbReference type="ARBA" id="ARBA00005927"/>
    </source>
</evidence>
<proteinExistence type="inferred from homology"/>
<dbReference type="GO" id="GO:0015031">
    <property type="term" value="P:protein transport"/>
    <property type="evidence" value="ECO:0007669"/>
    <property type="project" value="UniProtKB-KW"/>
</dbReference>
<keyword evidence="5 6" id="KW-0931">ER-Golgi transport</keyword>
<keyword evidence="10" id="KW-1185">Reference proteome</keyword>
<dbReference type="AlphaFoldDB" id="A0A834Y7F1"/>
<sequence length="1012" mass="111313">MASPPFQVEDQTDEDFFDKLVDDEFTGPGFGEGDDSNEVRAFSNLSIGKLGTLSEDSGCKGGIAARGNILVAEESISLVSSNSFGFDEVIESSDAAMGVDVALESTTSKNSGSTGTDVKEVQWSSFNIDSSQHHGFGSYSDLLTNLGDSSLDPIGNAGDNSKVESNNVYGIAENKVSDMTSFNYVQHQEDQAYGAATEQTTDGQDLYSSEYWENLYPGWRYDPNTGEWHQLDGGDATANIQGSFVANSLSAGVDVVSDQISEISYLQQTPESVVGTIAEGCTTGNVSNWNQVSQGSTEYPANMKFDPQYPGWYYDMIAQEWRSLDSYTQAVESTSTGHEQHNQNENASTSGFFPDKDHNLYGEYGQVETFGSQGLGNQHQGGKWTGSASNYNQQDMNRWQPETVVRSDVITGFTGNQQPKNLYGSRGSVNYYADKQMGFDLIGTVTLSEQTRHNHDGSNEAFGFQSFAPSENLCQPLNQPNMEQSQEMHFSQDYYGSQKSEIFSQQPFQSGTQFSYAPNGGRSSSGRPPHALVNFGFGGKLIVMKDSSSLVTNSAYGSQDSVGSSISILNLMQVFMDKTDTASTGIGACDYFCTLCNHSFPGPLVGGNVGSKELNKWIDERISNCESPNMDYRRGGSLRLLLSLLKIAFQHYGKLRSPFGIDPILKESDCPESAVAKLFAYAKRNGVQLSEYGAPINCLQHLPSEEQIRATAVEVQNLLVSGRNKMAQQCAQEGQLWGPALVLAAQLGDQIRANAMLDDWEENLGIITANRTKDDELVIIHLGDCLWKERDEVAAAHTCYLVAEANIESYSDSARLCLIGADHWKSPRTYASPEAIQTEDRIIEYSKGAWKSQLSYLPPVFQPYKTYIAHMLAKWEKSFQIRLPDEKSAMVEEASNHKLKSAARHPANNFSLQKERWIYHINTALKSESCASMRGMKAEASYAGFDFPDESYIKSALFKVKVMSMELGSIQGTLKRGFECVRKSIALHEEFASADVEVMELLNVKEGVLVLL</sequence>
<evidence type="ECO:0000256" key="3">
    <source>
        <dbReference type="ARBA" id="ARBA00022448"/>
    </source>
</evidence>
<comment type="subcellular location">
    <subcellularLocation>
        <location evidence="1">Endoplasmic reticulum</location>
    </subcellularLocation>
    <subcellularLocation>
        <location evidence="6">Golgi apparatus membrane</location>
    </subcellularLocation>
</comment>
<dbReference type="OMA" id="TEMASKW"/>
<dbReference type="PANTHER" id="PTHR13402:SF6">
    <property type="entry name" value="SECRETORY 16, ISOFORM I"/>
    <property type="match status" value="1"/>
</dbReference>
<dbReference type="GO" id="GO:0012507">
    <property type="term" value="C:ER to Golgi transport vesicle membrane"/>
    <property type="evidence" value="ECO:0007669"/>
    <property type="project" value="TreeGrafter"/>
</dbReference>
<keyword evidence="6" id="KW-0333">Golgi apparatus</keyword>
<evidence type="ECO:0000313" key="9">
    <source>
        <dbReference type="EMBL" id="KAF8369607.1"/>
    </source>
</evidence>
<dbReference type="InterPro" id="IPR024298">
    <property type="entry name" value="Sec16_Sec23-bd"/>
</dbReference>
<dbReference type="CDD" id="cd09233">
    <property type="entry name" value="ACE1-Sec16-like"/>
    <property type="match status" value="1"/>
</dbReference>
<keyword evidence="6" id="KW-0653">Protein transport</keyword>
<evidence type="ECO:0000256" key="6">
    <source>
        <dbReference type="RuleBase" id="RU364101"/>
    </source>
</evidence>
<dbReference type="Pfam" id="PF12931">
    <property type="entry name" value="TPR_Sec16"/>
    <property type="match status" value="1"/>
</dbReference>
<dbReference type="Pfam" id="PF12932">
    <property type="entry name" value="Sec16"/>
    <property type="match status" value="1"/>
</dbReference>
<evidence type="ECO:0000256" key="4">
    <source>
        <dbReference type="ARBA" id="ARBA00022824"/>
    </source>
</evidence>
<gene>
    <name evidence="9" type="ORF">HHK36_032370</name>
</gene>
<dbReference type="GO" id="GO:0016192">
    <property type="term" value="P:vesicle-mediated transport"/>
    <property type="evidence" value="ECO:0007669"/>
    <property type="project" value="UniProtKB-KW"/>
</dbReference>
<dbReference type="Proteomes" id="UP000655225">
    <property type="component" value="Unassembled WGS sequence"/>
</dbReference>
<dbReference type="GO" id="GO:0000139">
    <property type="term" value="C:Golgi membrane"/>
    <property type="evidence" value="ECO:0007669"/>
    <property type="project" value="UniProtKB-SubCell"/>
</dbReference>
<dbReference type="PANTHER" id="PTHR13402">
    <property type="entry name" value="RGPR-RELATED"/>
    <property type="match status" value="1"/>
</dbReference>
<accession>A0A834Y7F1</accession>
<comment type="caution">
    <text evidence="9">The sequence shown here is derived from an EMBL/GenBank/DDBJ whole genome shotgun (WGS) entry which is preliminary data.</text>
</comment>
<feature type="domain" description="Sec16 central conserved" evidence="8">
    <location>
        <begin position="530"/>
        <end position="653"/>
    </location>
</feature>
<dbReference type="GO" id="GO:0070973">
    <property type="term" value="P:protein localization to endoplasmic reticulum exit site"/>
    <property type="evidence" value="ECO:0007669"/>
    <property type="project" value="TreeGrafter"/>
</dbReference>
<feature type="domain" description="Sec16 Sec23-binding" evidence="7">
    <location>
        <begin position="752"/>
        <end position="874"/>
    </location>
</feature>
<protein>
    <recommendedName>
        <fullName evidence="6">Protein transport protein sec16</fullName>
    </recommendedName>
</protein>